<accession>A0A9P4K672</accession>
<evidence type="ECO:0000256" key="1">
    <source>
        <dbReference type="SAM" id="MobiDB-lite"/>
    </source>
</evidence>
<comment type="caution">
    <text evidence="2">The sequence shown here is derived from an EMBL/GenBank/DDBJ whole genome shotgun (WGS) entry which is preliminary data.</text>
</comment>
<organism evidence="2 3">
    <name type="scientific">Lojkania enalia</name>
    <dbReference type="NCBI Taxonomy" id="147567"/>
    <lineage>
        <taxon>Eukaryota</taxon>
        <taxon>Fungi</taxon>
        <taxon>Dikarya</taxon>
        <taxon>Ascomycota</taxon>
        <taxon>Pezizomycotina</taxon>
        <taxon>Dothideomycetes</taxon>
        <taxon>Pleosporomycetidae</taxon>
        <taxon>Pleosporales</taxon>
        <taxon>Pleosporales incertae sedis</taxon>
        <taxon>Lojkania</taxon>
    </lineage>
</organism>
<protein>
    <submittedName>
        <fullName evidence="2">Uncharacterized protein</fullName>
    </submittedName>
</protein>
<proteinExistence type="predicted"/>
<feature type="compositionally biased region" description="Polar residues" evidence="1">
    <location>
        <begin position="13"/>
        <end position="22"/>
    </location>
</feature>
<feature type="region of interest" description="Disordered" evidence="1">
    <location>
        <begin position="1"/>
        <end position="48"/>
    </location>
</feature>
<gene>
    <name evidence="2" type="ORF">CC78DRAFT_582156</name>
</gene>
<reference evidence="3" key="1">
    <citation type="journal article" date="2020" name="Stud. Mycol.">
        <title>101 Dothideomycetes genomes: A test case for predicting lifestyles and emergence of pathogens.</title>
        <authorList>
            <person name="Haridas S."/>
            <person name="Albert R."/>
            <person name="Binder M."/>
            <person name="Bloem J."/>
            <person name="LaButti K."/>
            <person name="Salamov A."/>
            <person name="Andreopoulos B."/>
            <person name="Baker S."/>
            <person name="Barry K."/>
            <person name="Bills G."/>
            <person name="Bluhm B."/>
            <person name="Cannon C."/>
            <person name="Castanera R."/>
            <person name="Culley D."/>
            <person name="Daum C."/>
            <person name="Ezra D."/>
            <person name="Gonzalez J."/>
            <person name="Henrissat B."/>
            <person name="Kuo A."/>
            <person name="Liang C."/>
            <person name="Lipzen A."/>
            <person name="Lutzoni F."/>
            <person name="Magnuson J."/>
            <person name="Mondo S."/>
            <person name="Nolan M."/>
            <person name="Ohm R."/>
            <person name="Pangilinan J."/>
            <person name="Park H.-J."/>
            <person name="Ramirez L."/>
            <person name="Alfaro M."/>
            <person name="Sun H."/>
            <person name="Tritt A."/>
            <person name="Yoshinaga Y."/>
            <person name="Zwiers L.-H."/>
            <person name="Turgeon B."/>
            <person name="Goodwin S."/>
            <person name="Spatafora J."/>
            <person name="Crous P."/>
            <person name="Grigoriev I."/>
        </authorList>
    </citation>
    <scope>NUCLEOTIDE SEQUENCE [LARGE SCALE GENOMIC DNA]</scope>
    <source>
        <strain evidence="3">CBS 304.66</strain>
    </source>
</reference>
<feature type="compositionally biased region" description="Polar residues" evidence="1">
    <location>
        <begin position="29"/>
        <end position="43"/>
    </location>
</feature>
<dbReference type="AlphaFoldDB" id="A0A9P4K672"/>
<keyword evidence="3" id="KW-1185">Reference proteome</keyword>
<dbReference type="EMBL" id="ML986635">
    <property type="protein sequence ID" value="KAF2262831.1"/>
    <property type="molecule type" value="Genomic_DNA"/>
</dbReference>
<name>A0A9P4K672_9PLEO</name>
<sequence length="215" mass="23526">MSRCPGHPWVPQQARSPGNQQHMGIFASSKGSAPQSEVDSSPSHDAGRTMRWAWSSRAQTSRSATCTRSQLHEPFPQTVSYTTYSESSWHGIEACSSLPKSPMDGYISMDLTKPLAYETLTHAESWRLRRPNMATSIALAAANMSNGNLFGAVLLAVFVPVSRIPCIVRGSSRHGLHAYRKVPEQRPPRPAATSRVQLRDAVTRRTTPMPAAPAC</sequence>
<dbReference type="Proteomes" id="UP000800093">
    <property type="component" value="Unassembled WGS sequence"/>
</dbReference>
<evidence type="ECO:0000313" key="3">
    <source>
        <dbReference type="Proteomes" id="UP000800093"/>
    </source>
</evidence>
<evidence type="ECO:0000313" key="2">
    <source>
        <dbReference type="EMBL" id="KAF2262831.1"/>
    </source>
</evidence>